<evidence type="ECO:0000256" key="5">
    <source>
        <dbReference type="ARBA" id="ARBA00022801"/>
    </source>
</evidence>
<keyword evidence="7 9" id="KW-0326">Glycosidase</keyword>
<feature type="compositionally biased region" description="Low complexity" evidence="10">
    <location>
        <begin position="356"/>
        <end position="368"/>
    </location>
</feature>
<protein>
    <recommendedName>
        <fullName evidence="9">Beta-xylanase</fullName>
        <ecNumber evidence="9">3.2.1.8</ecNumber>
    </recommendedName>
</protein>
<dbReference type="PRINTS" id="PR00134">
    <property type="entry name" value="GLHYDRLASE10"/>
</dbReference>
<evidence type="ECO:0000313" key="13">
    <source>
        <dbReference type="EMBL" id="GAA1740808.1"/>
    </source>
</evidence>
<dbReference type="InterPro" id="IPR001919">
    <property type="entry name" value="CBD2"/>
</dbReference>
<dbReference type="Proteomes" id="UP001500655">
    <property type="component" value="Unassembled WGS sequence"/>
</dbReference>
<name>A0ABN2JVZ0_9ACTN</name>
<dbReference type="PROSITE" id="PS51173">
    <property type="entry name" value="CBM2"/>
    <property type="match status" value="1"/>
</dbReference>
<feature type="domain" description="CBM2" evidence="11">
    <location>
        <begin position="386"/>
        <end position="489"/>
    </location>
</feature>
<dbReference type="EC" id="3.2.1.8" evidence="9"/>
<keyword evidence="4" id="KW-0732">Signal</keyword>
<dbReference type="Gene3D" id="2.60.40.290">
    <property type="match status" value="1"/>
</dbReference>
<evidence type="ECO:0000256" key="4">
    <source>
        <dbReference type="ARBA" id="ARBA00022729"/>
    </source>
</evidence>
<dbReference type="InterPro" id="IPR012291">
    <property type="entry name" value="CBM2_carb-bd_dom_sf"/>
</dbReference>
<dbReference type="InterPro" id="IPR001000">
    <property type="entry name" value="GH10_dom"/>
</dbReference>
<comment type="catalytic activity">
    <reaction evidence="1 9">
        <text>Endohydrolysis of (1-&gt;4)-beta-D-xylosidic linkages in xylans.</text>
        <dbReference type="EC" id="3.2.1.8"/>
    </reaction>
</comment>
<evidence type="ECO:0000259" key="11">
    <source>
        <dbReference type="PROSITE" id="PS51173"/>
    </source>
</evidence>
<dbReference type="EMBL" id="BAAALS010000003">
    <property type="protein sequence ID" value="GAA1740808.1"/>
    <property type="molecule type" value="Genomic_DNA"/>
</dbReference>
<evidence type="ECO:0000313" key="14">
    <source>
        <dbReference type="Proteomes" id="UP001500655"/>
    </source>
</evidence>
<reference evidence="13 14" key="1">
    <citation type="journal article" date="2019" name="Int. J. Syst. Evol. Microbiol.">
        <title>The Global Catalogue of Microorganisms (GCM) 10K type strain sequencing project: providing services to taxonomists for standard genome sequencing and annotation.</title>
        <authorList>
            <consortium name="The Broad Institute Genomics Platform"/>
            <consortium name="The Broad Institute Genome Sequencing Center for Infectious Disease"/>
            <person name="Wu L."/>
            <person name="Ma J."/>
        </authorList>
    </citation>
    <scope>NUCLEOTIDE SEQUENCE [LARGE SCALE GENOMIC DNA]</scope>
    <source>
        <strain evidence="13 14">JCM 13249</strain>
    </source>
</reference>
<dbReference type="InterPro" id="IPR017853">
    <property type="entry name" value="GH"/>
</dbReference>
<evidence type="ECO:0000259" key="12">
    <source>
        <dbReference type="PROSITE" id="PS51760"/>
    </source>
</evidence>
<proteinExistence type="inferred from homology"/>
<keyword evidence="14" id="KW-1185">Reference proteome</keyword>
<sequence length="489" mass="51378">MPRHLGPPDKIPSRLRTLLVLSATALLGTTLAVTIPTSANAATSLGAGAALRGRFFGTAVGATNLNDATYSSLLATEFTMVTPDNELKWEFTEPSRNQYTFVKADAIAARAEALGVPMRGRVLVWHAQLPAWVNVIASPTELTAAMQNHINIVMGHYKGKIHSWEVVNEAFADNGSLRRSVWSATLGSNTSWIETAFRTARAADPAAKLCYSDYFIESWDNPKTQAVYAMVRDFKARGVPIDCVGFQAHFTSTWPVPGSFQTTLQSFAALGVDVQLTELDVAGSGAVQATSFSAAVAACLAVSRCTGISVSQIRDSDSFYSSTTPLLFDRYGAKKPAYDAVLSTLYPGPVTPPAPSTSAPVTSPTVTSRPLTFPPVTTEAVPTTSASGQPGGCTATYRLVSAWQGGFQAEVTVRNNSAATISSWTVSLGLQSGQSTNNLWNGVPSATSGTIAVRNAPYNGTLAGSGTTTFGFVATGPSTPAPILSCSTP</sequence>
<accession>A0ABN2JVZ0</accession>
<evidence type="ECO:0000256" key="2">
    <source>
        <dbReference type="ARBA" id="ARBA00007495"/>
    </source>
</evidence>
<dbReference type="RefSeq" id="WP_344077205.1">
    <property type="nucleotide sequence ID" value="NZ_BAAALS010000003.1"/>
</dbReference>
<dbReference type="SMART" id="SM00637">
    <property type="entry name" value="CBD_II"/>
    <property type="match status" value="1"/>
</dbReference>
<dbReference type="Pfam" id="PF00331">
    <property type="entry name" value="Glyco_hydro_10"/>
    <property type="match status" value="1"/>
</dbReference>
<evidence type="ECO:0000256" key="9">
    <source>
        <dbReference type="RuleBase" id="RU361174"/>
    </source>
</evidence>
<dbReference type="SMART" id="SM00633">
    <property type="entry name" value="Glyco_10"/>
    <property type="match status" value="1"/>
</dbReference>
<gene>
    <name evidence="13" type="ORF">GCM10009681_09500</name>
</gene>
<keyword evidence="5 9" id="KW-0378">Hydrolase</keyword>
<comment type="caution">
    <text evidence="13">The sequence shown here is derived from an EMBL/GenBank/DDBJ whole genome shotgun (WGS) entry which is preliminary data.</text>
</comment>
<dbReference type="PANTHER" id="PTHR31490">
    <property type="entry name" value="GLYCOSYL HYDROLASE"/>
    <property type="match status" value="1"/>
</dbReference>
<dbReference type="PROSITE" id="PS51760">
    <property type="entry name" value="GH10_2"/>
    <property type="match status" value="1"/>
</dbReference>
<keyword evidence="8 9" id="KW-0624">Polysaccharide degradation</keyword>
<dbReference type="InterPro" id="IPR008965">
    <property type="entry name" value="CBM2/CBM3_carb-bd_dom_sf"/>
</dbReference>
<dbReference type="PANTHER" id="PTHR31490:SF88">
    <property type="entry name" value="BETA-XYLANASE"/>
    <property type="match status" value="1"/>
</dbReference>
<dbReference type="Pfam" id="PF00553">
    <property type="entry name" value="CBM_2"/>
    <property type="match status" value="1"/>
</dbReference>
<organism evidence="13 14">
    <name type="scientific">Luedemannella helvata</name>
    <dbReference type="NCBI Taxonomy" id="349315"/>
    <lineage>
        <taxon>Bacteria</taxon>
        <taxon>Bacillati</taxon>
        <taxon>Actinomycetota</taxon>
        <taxon>Actinomycetes</taxon>
        <taxon>Micromonosporales</taxon>
        <taxon>Micromonosporaceae</taxon>
        <taxon>Luedemannella</taxon>
    </lineage>
</organism>
<dbReference type="Gene3D" id="3.20.20.80">
    <property type="entry name" value="Glycosidases"/>
    <property type="match status" value="1"/>
</dbReference>
<feature type="domain" description="GH10" evidence="12">
    <location>
        <begin position="45"/>
        <end position="344"/>
    </location>
</feature>
<feature type="region of interest" description="Disordered" evidence="10">
    <location>
        <begin position="352"/>
        <end position="388"/>
    </location>
</feature>
<dbReference type="SUPFAM" id="SSF49384">
    <property type="entry name" value="Carbohydrate-binding domain"/>
    <property type="match status" value="1"/>
</dbReference>
<evidence type="ECO:0000256" key="7">
    <source>
        <dbReference type="ARBA" id="ARBA00023295"/>
    </source>
</evidence>
<dbReference type="SUPFAM" id="SSF51445">
    <property type="entry name" value="(Trans)glycosidases"/>
    <property type="match status" value="1"/>
</dbReference>
<keyword evidence="3" id="KW-0858">Xylan degradation</keyword>
<evidence type="ECO:0000256" key="6">
    <source>
        <dbReference type="ARBA" id="ARBA00023277"/>
    </source>
</evidence>
<comment type="similarity">
    <text evidence="2 9">Belongs to the glycosyl hydrolase 10 (cellulase F) family.</text>
</comment>
<evidence type="ECO:0000256" key="1">
    <source>
        <dbReference type="ARBA" id="ARBA00000681"/>
    </source>
</evidence>
<evidence type="ECO:0000256" key="10">
    <source>
        <dbReference type="SAM" id="MobiDB-lite"/>
    </source>
</evidence>
<evidence type="ECO:0000256" key="3">
    <source>
        <dbReference type="ARBA" id="ARBA00022651"/>
    </source>
</evidence>
<dbReference type="InterPro" id="IPR044846">
    <property type="entry name" value="GH10"/>
</dbReference>
<evidence type="ECO:0000256" key="8">
    <source>
        <dbReference type="ARBA" id="ARBA00023326"/>
    </source>
</evidence>
<keyword evidence="6 9" id="KW-0119">Carbohydrate metabolism</keyword>